<feature type="region of interest" description="Disordered" evidence="1">
    <location>
        <begin position="1"/>
        <end position="21"/>
    </location>
</feature>
<evidence type="ECO:0000313" key="3">
    <source>
        <dbReference type="EMBL" id="KAK4445582.1"/>
    </source>
</evidence>
<feature type="transmembrane region" description="Helical" evidence="2">
    <location>
        <begin position="148"/>
        <end position="166"/>
    </location>
</feature>
<keyword evidence="4" id="KW-1185">Reference proteome</keyword>
<keyword evidence="2" id="KW-0812">Transmembrane</keyword>
<feature type="transmembrane region" description="Helical" evidence="2">
    <location>
        <begin position="48"/>
        <end position="69"/>
    </location>
</feature>
<feature type="transmembrane region" description="Helical" evidence="2">
    <location>
        <begin position="122"/>
        <end position="142"/>
    </location>
</feature>
<protein>
    <recommendedName>
        <fullName evidence="5">MARVEL domain-containing protein</fullName>
    </recommendedName>
</protein>
<feature type="transmembrane region" description="Helical" evidence="2">
    <location>
        <begin position="81"/>
        <end position="101"/>
    </location>
</feature>
<organism evidence="3 4">
    <name type="scientific">Podospora aff. communis PSN243</name>
    <dbReference type="NCBI Taxonomy" id="3040156"/>
    <lineage>
        <taxon>Eukaryota</taxon>
        <taxon>Fungi</taxon>
        <taxon>Dikarya</taxon>
        <taxon>Ascomycota</taxon>
        <taxon>Pezizomycotina</taxon>
        <taxon>Sordariomycetes</taxon>
        <taxon>Sordariomycetidae</taxon>
        <taxon>Sordariales</taxon>
        <taxon>Podosporaceae</taxon>
        <taxon>Podospora</taxon>
    </lineage>
</organism>
<dbReference type="Proteomes" id="UP001321760">
    <property type="component" value="Unassembled WGS sequence"/>
</dbReference>
<evidence type="ECO:0000256" key="2">
    <source>
        <dbReference type="SAM" id="Phobius"/>
    </source>
</evidence>
<reference evidence="3" key="2">
    <citation type="submission" date="2023-05" db="EMBL/GenBank/DDBJ databases">
        <authorList>
            <consortium name="Lawrence Berkeley National Laboratory"/>
            <person name="Steindorff A."/>
            <person name="Hensen N."/>
            <person name="Bonometti L."/>
            <person name="Westerberg I."/>
            <person name="Brannstrom I.O."/>
            <person name="Guillou S."/>
            <person name="Cros-Aarteil S."/>
            <person name="Calhoun S."/>
            <person name="Haridas S."/>
            <person name="Kuo A."/>
            <person name="Mondo S."/>
            <person name="Pangilinan J."/>
            <person name="Riley R."/>
            <person name="Labutti K."/>
            <person name="Andreopoulos B."/>
            <person name="Lipzen A."/>
            <person name="Chen C."/>
            <person name="Yanf M."/>
            <person name="Daum C."/>
            <person name="Ng V."/>
            <person name="Clum A."/>
            <person name="Ohm R."/>
            <person name="Martin F."/>
            <person name="Silar P."/>
            <person name="Natvig D."/>
            <person name="Lalanne C."/>
            <person name="Gautier V."/>
            <person name="Ament-Velasquez S.L."/>
            <person name="Kruys A."/>
            <person name="Hutchinson M.I."/>
            <person name="Powell A.J."/>
            <person name="Barry K."/>
            <person name="Miller A.N."/>
            <person name="Grigoriev I.V."/>
            <person name="Debuchy R."/>
            <person name="Gladieux P."/>
            <person name="Thoren M.H."/>
            <person name="Johannesson H."/>
        </authorList>
    </citation>
    <scope>NUCLEOTIDE SEQUENCE</scope>
    <source>
        <strain evidence="3">PSN243</strain>
    </source>
</reference>
<reference evidence="3" key="1">
    <citation type="journal article" date="2023" name="Mol. Phylogenet. Evol.">
        <title>Genome-scale phylogeny and comparative genomics of the fungal order Sordariales.</title>
        <authorList>
            <person name="Hensen N."/>
            <person name="Bonometti L."/>
            <person name="Westerberg I."/>
            <person name="Brannstrom I.O."/>
            <person name="Guillou S."/>
            <person name="Cros-Aarteil S."/>
            <person name="Calhoun S."/>
            <person name="Haridas S."/>
            <person name="Kuo A."/>
            <person name="Mondo S."/>
            <person name="Pangilinan J."/>
            <person name="Riley R."/>
            <person name="LaButti K."/>
            <person name="Andreopoulos B."/>
            <person name="Lipzen A."/>
            <person name="Chen C."/>
            <person name="Yan M."/>
            <person name="Daum C."/>
            <person name="Ng V."/>
            <person name="Clum A."/>
            <person name="Steindorff A."/>
            <person name="Ohm R.A."/>
            <person name="Martin F."/>
            <person name="Silar P."/>
            <person name="Natvig D.O."/>
            <person name="Lalanne C."/>
            <person name="Gautier V."/>
            <person name="Ament-Velasquez S.L."/>
            <person name="Kruys A."/>
            <person name="Hutchinson M.I."/>
            <person name="Powell A.J."/>
            <person name="Barry K."/>
            <person name="Miller A.N."/>
            <person name="Grigoriev I.V."/>
            <person name="Debuchy R."/>
            <person name="Gladieux P."/>
            <person name="Hiltunen Thoren M."/>
            <person name="Johannesson H."/>
        </authorList>
    </citation>
    <scope>NUCLEOTIDE SEQUENCE</scope>
    <source>
        <strain evidence="3">PSN243</strain>
    </source>
</reference>
<proteinExistence type="predicted"/>
<evidence type="ECO:0008006" key="5">
    <source>
        <dbReference type="Google" id="ProtNLM"/>
    </source>
</evidence>
<gene>
    <name evidence="3" type="ORF">QBC34DRAFT_384156</name>
</gene>
<name>A0AAV9GEE6_9PEZI</name>
<dbReference type="AlphaFoldDB" id="A0AAV9GEE6"/>
<keyword evidence="2" id="KW-0472">Membrane</keyword>
<comment type="caution">
    <text evidence="3">The sequence shown here is derived from an EMBL/GenBank/DDBJ whole genome shotgun (WGS) entry which is preliminary data.</text>
</comment>
<keyword evidence="2" id="KW-1133">Transmembrane helix</keyword>
<evidence type="ECO:0000313" key="4">
    <source>
        <dbReference type="Proteomes" id="UP001321760"/>
    </source>
</evidence>
<dbReference type="EMBL" id="MU865964">
    <property type="protein sequence ID" value="KAK4445582.1"/>
    <property type="molecule type" value="Genomic_DNA"/>
</dbReference>
<evidence type="ECO:0000256" key="1">
    <source>
        <dbReference type="SAM" id="MobiDB-lite"/>
    </source>
</evidence>
<accession>A0AAV9GEE6</accession>
<sequence>MPLTPLSLPPSAPSHSSTRSPLWTSLISPLYIWRSFRITSPFTPLRILARLSMWVILLMRFVASVASIYLHGFGGYKTSMVFGSIFAVLGFFVVAAWLAVVGCAEGRRRVWGVEWGRKQFDWVLVALMLCHLAIFLIAVYLLPKWALTFLWFVLLLAIFVFAYIAARPSRAAPGEDV</sequence>